<dbReference type="PANTHER" id="PTHR44757:SF2">
    <property type="entry name" value="BIOFILM ARCHITECTURE MAINTENANCE PROTEIN MBAA"/>
    <property type="match status" value="1"/>
</dbReference>
<dbReference type="Proteomes" id="UP000244902">
    <property type="component" value="Chromosome"/>
</dbReference>
<dbReference type="NCBIfam" id="TIGR00229">
    <property type="entry name" value="sensory_box"/>
    <property type="match status" value="1"/>
</dbReference>
<reference evidence="3 4" key="1">
    <citation type="submission" date="2017-06" db="EMBL/GenBank/DDBJ databases">
        <title>Azoarcus sp. TSNA42 complete genome sequence.</title>
        <authorList>
            <person name="Woo J.-H."/>
            <person name="Kim H.-S."/>
        </authorList>
    </citation>
    <scope>NUCLEOTIDE SEQUENCE [LARGE SCALE GENOMIC DNA]</scope>
    <source>
        <strain evidence="3 4">TSNA42</strain>
    </source>
</reference>
<evidence type="ECO:0008006" key="5">
    <source>
        <dbReference type="Google" id="ProtNLM"/>
    </source>
</evidence>
<dbReference type="Pfam" id="PF00990">
    <property type="entry name" value="GGDEF"/>
    <property type="match status" value="1"/>
</dbReference>
<dbReference type="Pfam" id="PF08448">
    <property type="entry name" value="PAS_4"/>
    <property type="match status" value="1"/>
</dbReference>
<dbReference type="PROSITE" id="PS50112">
    <property type="entry name" value="PAS"/>
    <property type="match status" value="1"/>
</dbReference>
<dbReference type="InterPro" id="IPR029787">
    <property type="entry name" value="Nucleotide_cyclase"/>
</dbReference>
<evidence type="ECO:0000313" key="3">
    <source>
        <dbReference type="EMBL" id="AWI78773.1"/>
    </source>
</evidence>
<evidence type="ECO:0000313" key="4">
    <source>
        <dbReference type="Proteomes" id="UP000244902"/>
    </source>
</evidence>
<dbReference type="RefSeq" id="WP_108971713.1">
    <property type="nucleotide sequence ID" value="NZ_CP022188.1"/>
</dbReference>
<proteinExistence type="predicted"/>
<dbReference type="AlphaFoldDB" id="A0A2U8GZN1"/>
<organism evidence="3 4">
    <name type="scientific">Parazoarcus communis</name>
    <dbReference type="NCBI Taxonomy" id="41977"/>
    <lineage>
        <taxon>Bacteria</taxon>
        <taxon>Pseudomonadati</taxon>
        <taxon>Pseudomonadota</taxon>
        <taxon>Betaproteobacteria</taxon>
        <taxon>Rhodocyclales</taxon>
        <taxon>Zoogloeaceae</taxon>
        <taxon>Parazoarcus</taxon>
    </lineage>
</organism>
<dbReference type="SMART" id="SM00267">
    <property type="entry name" value="GGDEF"/>
    <property type="match status" value="1"/>
</dbReference>
<dbReference type="CDD" id="cd01949">
    <property type="entry name" value="GGDEF"/>
    <property type="match status" value="1"/>
</dbReference>
<dbReference type="SUPFAM" id="SSF55785">
    <property type="entry name" value="PYP-like sensor domain (PAS domain)"/>
    <property type="match status" value="1"/>
</dbReference>
<dbReference type="FunFam" id="3.30.70.270:FF:000001">
    <property type="entry name" value="Diguanylate cyclase domain protein"/>
    <property type="match status" value="1"/>
</dbReference>
<dbReference type="EMBL" id="CP022188">
    <property type="protein sequence ID" value="AWI78773.1"/>
    <property type="molecule type" value="Genomic_DNA"/>
</dbReference>
<dbReference type="PANTHER" id="PTHR44757">
    <property type="entry name" value="DIGUANYLATE CYCLASE DGCP"/>
    <property type="match status" value="1"/>
</dbReference>
<name>A0A2U8GZN1_9RHOO</name>
<dbReference type="Gene3D" id="3.30.450.20">
    <property type="entry name" value="PAS domain"/>
    <property type="match status" value="1"/>
</dbReference>
<gene>
    <name evidence="3" type="ORF">CEW87_04985</name>
</gene>
<dbReference type="InterPro" id="IPR000160">
    <property type="entry name" value="GGDEF_dom"/>
</dbReference>
<dbReference type="Gene3D" id="3.30.70.270">
    <property type="match status" value="1"/>
</dbReference>
<dbReference type="InterPro" id="IPR000014">
    <property type="entry name" value="PAS"/>
</dbReference>
<dbReference type="InterPro" id="IPR043128">
    <property type="entry name" value="Rev_trsase/Diguanyl_cyclase"/>
</dbReference>
<accession>A0A2U8GZN1</accession>
<dbReference type="NCBIfam" id="TIGR00254">
    <property type="entry name" value="GGDEF"/>
    <property type="match status" value="1"/>
</dbReference>
<dbReference type="InterPro" id="IPR013656">
    <property type="entry name" value="PAS_4"/>
</dbReference>
<dbReference type="PROSITE" id="PS50887">
    <property type="entry name" value="GGDEF"/>
    <property type="match status" value="1"/>
</dbReference>
<dbReference type="SUPFAM" id="SSF55073">
    <property type="entry name" value="Nucleotide cyclase"/>
    <property type="match status" value="1"/>
</dbReference>
<protein>
    <recommendedName>
        <fullName evidence="5">Diguanylate cyclase</fullName>
    </recommendedName>
</protein>
<dbReference type="OrthoDB" id="8526884at2"/>
<sequence length="375" mass="41109">MHSDPNASELVALQGEVARLKKVVAALVARAENASDLTNSDFGVFQATLLLEDQVRSRTQELRAALHRLETTNRALDESNALFQAIFDLMPNPVALSSMQDATLLKVSRSFADFFGYRPAEMVGKRTGPDGLKFWSDLGQRAQYRAAAEAAMGETVRFEGEALRRDGSVAQVVLTGRTIDVCGKRFLMTDVRDVTEEARQGAHLRSLSEHDALTGLPNRRLFLERLNQAMTQARQNASPLAVCYLDLDGFKEVNDRLGHQAGDDVLVEAANRLVAAVRGSDTVGRLGGDEFAILLPGLPSSGNFDEILRRILDTVRHPYALKAGTVDGIGASIGFTVYPDDDVPAQTLLEHADQSMYAVKRTGKNHFRRFRGNTP</sequence>
<dbReference type="InterPro" id="IPR052155">
    <property type="entry name" value="Biofilm_reg_signaling"/>
</dbReference>
<dbReference type="GO" id="GO:0003824">
    <property type="term" value="F:catalytic activity"/>
    <property type="evidence" value="ECO:0007669"/>
    <property type="project" value="UniProtKB-ARBA"/>
</dbReference>
<feature type="domain" description="PAS" evidence="1">
    <location>
        <begin position="79"/>
        <end position="125"/>
    </location>
</feature>
<feature type="domain" description="GGDEF" evidence="2">
    <location>
        <begin position="238"/>
        <end position="372"/>
    </location>
</feature>
<evidence type="ECO:0000259" key="2">
    <source>
        <dbReference type="PROSITE" id="PS50887"/>
    </source>
</evidence>
<evidence type="ECO:0000259" key="1">
    <source>
        <dbReference type="PROSITE" id="PS50112"/>
    </source>
</evidence>
<dbReference type="InterPro" id="IPR035965">
    <property type="entry name" value="PAS-like_dom_sf"/>
</dbReference>